<evidence type="ECO:0000313" key="2">
    <source>
        <dbReference type="EMBL" id="KIO31062.1"/>
    </source>
</evidence>
<dbReference type="Proteomes" id="UP000054248">
    <property type="component" value="Unassembled WGS sequence"/>
</dbReference>
<keyword evidence="1" id="KW-0812">Transmembrane</keyword>
<name>A0A0C3MBD5_9AGAM</name>
<dbReference type="HOGENOM" id="CLU_2544276_0_0_1"/>
<reference evidence="3" key="2">
    <citation type="submission" date="2015-01" db="EMBL/GenBank/DDBJ databases">
        <title>Evolutionary Origins and Diversification of the Mycorrhizal Mutualists.</title>
        <authorList>
            <consortium name="DOE Joint Genome Institute"/>
            <consortium name="Mycorrhizal Genomics Consortium"/>
            <person name="Kohler A."/>
            <person name="Kuo A."/>
            <person name="Nagy L.G."/>
            <person name="Floudas D."/>
            <person name="Copeland A."/>
            <person name="Barry K.W."/>
            <person name="Cichocki N."/>
            <person name="Veneault-Fourrey C."/>
            <person name="LaButti K."/>
            <person name="Lindquist E.A."/>
            <person name="Lipzen A."/>
            <person name="Lundell T."/>
            <person name="Morin E."/>
            <person name="Murat C."/>
            <person name="Riley R."/>
            <person name="Ohm R."/>
            <person name="Sun H."/>
            <person name="Tunlid A."/>
            <person name="Henrissat B."/>
            <person name="Grigoriev I.V."/>
            <person name="Hibbett D.S."/>
            <person name="Martin F."/>
        </authorList>
    </citation>
    <scope>NUCLEOTIDE SEQUENCE [LARGE SCALE GENOMIC DNA]</scope>
    <source>
        <strain evidence="3">MUT 4182</strain>
    </source>
</reference>
<evidence type="ECO:0000313" key="3">
    <source>
        <dbReference type="Proteomes" id="UP000054248"/>
    </source>
</evidence>
<accession>A0A0C3MBD5</accession>
<sequence length="83" mass="8830">MESALASILGAAQDVTKNSTTLARRAHDAEFAGQRAEPSEIATNIGIIITVAVVFSVLGLLCVLDKRKRARITDSYKGMGQLV</sequence>
<dbReference type="OrthoDB" id="3169763at2759"/>
<keyword evidence="1" id="KW-1133">Transmembrane helix</keyword>
<dbReference type="EMBL" id="KN822966">
    <property type="protein sequence ID" value="KIO31062.1"/>
    <property type="molecule type" value="Genomic_DNA"/>
</dbReference>
<gene>
    <name evidence="2" type="ORF">M407DRAFT_19938</name>
</gene>
<organism evidence="2 3">
    <name type="scientific">Tulasnella calospora MUT 4182</name>
    <dbReference type="NCBI Taxonomy" id="1051891"/>
    <lineage>
        <taxon>Eukaryota</taxon>
        <taxon>Fungi</taxon>
        <taxon>Dikarya</taxon>
        <taxon>Basidiomycota</taxon>
        <taxon>Agaricomycotina</taxon>
        <taxon>Agaricomycetes</taxon>
        <taxon>Cantharellales</taxon>
        <taxon>Tulasnellaceae</taxon>
        <taxon>Tulasnella</taxon>
    </lineage>
</organism>
<dbReference type="AlphaFoldDB" id="A0A0C3MBD5"/>
<reference evidence="2 3" key="1">
    <citation type="submission" date="2014-04" db="EMBL/GenBank/DDBJ databases">
        <authorList>
            <consortium name="DOE Joint Genome Institute"/>
            <person name="Kuo A."/>
            <person name="Girlanda M."/>
            <person name="Perotto S."/>
            <person name="Kohler A."/>
            <person name="Nagy L.G."/>
            <person name="Floudas D."/>
            <person name="Copeland A."/>
            <person name="Barry K.W."/>
            <person name="Cichocki N."/>
            <person name="Veneault-Fourrey C."/>
            <person name="LaButti K."/>
            <person name="Lindquist E.A."/>
            <person name="Lipzen A."/>
            <person name="Lundell T."/>
            <person name="Morin E."/>
            <person name="Murat C."/>
            <person name="Sun H."/>
            <person name="Tunlid A."/>
            <person name="Henrissat B."/>
            <person name="Grigoriev I.V."/>
            <person name="Hibbett D.S."/>
            <person name="Martin F."/>
            <person name="Nordberg H.P."/>
            <person name="Cantor M.N."/>
            <person name="Hua S.X."/>
        </authorList>
    </citation>
    <scope>NUCLEOTIDE SEQUENCE [LARGE SCALE GENOMIC DNA]</scope>
    <source>
        <strain evidence="2 3">MUT 4182</strain>
    </source>
</reference>
<proteinExistence type="predicted"/>
<protein>
    <submittedName>
        <fullName evidence="2">Uncharacterized protein</fullName>
    </submittedName>
</protein>
<evidence type="ECO:0000256" key="1">
    <source>
        <dbReference type="SAM" id="Phobius"/>
    </source>
</evidence>
<feature type="transmembrane region" description="Helical" evidence="1">
    <location>
        <begin position="41"/>
        <end position="64"/>
    </location>
</feature>
<keyword evidence="3" id="KW-1185">Reference proteome</keyword>
<keyword evidence="1" id="KW-0472">Membrane</keyword>